<dbReference type="AlphaFoldDB" id="A0A432WC97"/>
<keyword evidence="5" id="KW-0676">Redox-active center</keyword>
<keyword evidence="3" id="KW-1015">Disulfide bond</keyword>
<dbReference type="CDD" id="cd00498">
    <property type="entry name" value="Hsp33"/>
    <property type="match status" value="1"/>
</dbReference>
<dbReference type="GO" id="GO:0005737">
    <property type="term" value="C:cytoplasm"/>
    <property type="evidence" value="ECO:0007669"/>
    <property type="project" value="InterPro"/>
</dbReference>
<dbReference type="GO" id="GO:0051082">
    <property type="term" value="F:unfolded protein binding"/>
    <property type="evidence" value="ECO:0007669"/>
    <property type="project" value="InterPro"/>
</dbReference>
<comment type="caution">
    <text evidence="6">The sequence shown here is derived from an EMBL/GenBank/DDBJ whole genome shotgun (WGS) entry which is preliminary data.</text>
</comment>
<dbReference type="InterPro" id="IPR016153">
    <property type="entry name" value="Heat_shock_Hsp33_N"/>
</dbReference>
<evidence type="ECO:0000313" key="7">
    <source>
        <dbReference type="Proteomes" id="UP000287823"/>
    </source>
</evidence>
<accession>A0A432WC97</accession>
<keyword evidence="4" id="KW-0143">Chaperone</keyword>
<dbReference type="Gene3D" id="1.10.287.480">
    <property type="entry name" value="helix hairpin bin"/>
    <property type="match status" value="1"/>
</dbReference>
<keyword evidence="7" id="KW-1185">Reference proteome</keyword>
<dbReference type="PANTHER" id="PTHR30111">
    <property type="entry name" value="33 KDA CHAPERONIN"/>
    <property type="match status" value="1"/>
</dbReference>
<evidence type="ECO:0000256" key="5">
    <source>
        <dbReference type="ARBA" id="ARBA00023284"/>
    </source>
</evidence>
<dbReference type="PIRSF" id="PIRSF005261">
    <property type="entry name" value="Heat_shock_Hsp33"/>
    <property type="match status" value="1"/>
</dbReference>
<dbReference type="InterPro" id="IPR000397">
    <property type="entry name" value="Heat_shock_Hsp33"/>
</dbReference>
<dbReference type="GO" id="GO:0044183">
    <property type="term" value="F:protein folding chaperone"/>
    <property type="evidence" value="ECO:0007669"/>
    <property type="project" value="TreeGrafter"/>
</dbReference>
<organism evidence="6 7">
    <name type="scientific">Aliidiomarina soli</name>
    <dbReference type="NCBI Taxonomy" id="1928574"/>
    <lineage>
        <taxon>Bacteria</taxon>
        <taxon>Pseudomonadati</taxon>
        <taxon>Pseudomonadota</taxon>
        <taxon>Gammaproteobacteria</taxon>
        <taxon>Alteromonadales</taxon>
        <taxon>Idiomarinaceae</taxon>
        <taxon>Aliidiomarina</taxon>
    </lineage>
</organism>
<protein>
    <submittedName>
        <fullName evidence="6">Hsp33 family molecular chaperone HslO</fullName>
    </submittedName>
</protein>
<evidence type="ECO:0000256" key="3">
    <source>
        <dbReference type="ARBA" id="ARBA00023157"/>
    </source>
</evidence>
<proteinExistence type="predicted"/>
<sequence>MQSADSLIRYTFANAPVRGELVQLQQSYQRLVEGHAYPAGVQQLLGELMAVTSLLTATLKFDGHINLQIQGDGALNFATVNGSHDQLLRGVARLTATPADDSFAALMGAKSYLIITLTPKDGERYQGLVEVRRDDHSLSQVIERYFTQSEQLNTRVWLHTSATQVAGLLLQALPGEDDPERGFEHLATLTTTMTADELHTLEANVVLHRLYHEEDLRVFEPVPVRFFCGCSKEKSMHALYSVPIAELKDILQQDGDIRLTCDYCLTEYVYDEEDVAAVQGYQQSGVQ</sequence>
<dbReference type="Proteomes" id="UP000287823">
    <property type="component" value="Unassembled WGS sequence"/>
</dbReference>
<reference evidence="6 7" key="1">
    <citation type="journal article" date="2011" name="Front. Microbiol.">
        <title>Genomic signatures of strain selection and enhancement in Bacillus atrophaeus var. globigii, a historical biowarfare simulant.</title>
        <authorList>
            <person name="Gibbons H.S."/>
            <person name="Broomall S.M."/>
            <person name="McNew L.A."/>
            <person name="Daligault H."/>
            <person name="Chapman C."/>
            <person name="Bruce D."/>
            <person name="Karavis M."/>
            <person name="Krepps M."/>
            <person name="McGregor P.A."/>
            <person name="Hong C."/>
            <person name="Park K.H."/>
            <person name="Akmal A."/>
            <person name="Feldman A."/>
            <person name="Lin J.S."/>
            <person name="Chang W.E."/>
            <person name="Higgs B.W."/>
            <person name="Demirev P."/>
            <person name="Lindquist J."/>
            <person name="Liem A."/>
            <person name="Fochler E."/>
            <person name="Read T.D."/>
            <person name="Tapia R."/>
            <person name="Johnson S."/>
            <person name="Bishop-Lilly K.A."/>
            <person name="Detter C."/>
            <person name="Han C."/>
            <person name="Sozhamannan S."/>
            <person name="Rosenzweig C.N."/>
            <person name="Skowronski E.W."/>
        </authorList>
    </citation>
    <scope>NUCLEOTIDE SEQUENCE [LARGE SCALE GENOMIC DNA]</scope>
    <source>
        <strain evidence="6 7">Y4G10-17</strain>
    </source>
</reference>
<dbReference type="PANTHER" id="PTHR30111:SF1">
    <property type="entry name" value="33 KDA CHAPERONIN"/>
    <property type="match status" value="1"/>
</dbReference>
<evidence type="ECO:0000313" key="6">
    <source>
        <dbReference type="EMBL" id="RUO29677.1"/>
    </source>
</evidence>
<dbReference type="InterPro" id="IPR023212">
    <property type="entry name" value="Hsp33_helix_hairpin_bin_dom_sf"/>
</dbReference>
<keyword evidence="2" id="KW-0862">Zinc</keyword>
<gene>
    <name evidence="6" type="ORF">CWE14_14580</name>
</gene>
<evidence type="ECO:0000256" key="1">
    <source>
        <dbReference type="ARBA" id="ARBA00022490"/>
    </source>
</evidence>
<dbReference type="SUPFAM" id="SSF118352">
    <property type="entry name" value="HSP33 redox switch-like"/>
    <property type="match status" value="1"/>
</dbReference>
<dbReference type="InterPro" id="IPR016154">
    <property type="entry name" value="Heat_shock_Hsp33_C"/>
</dbReference>
<dbReference type="Pfam" id="PF01430">
    <property type="entry name" value="HSP33"/>
    <property type="match status" value="1"/>
</dbReference>
<dbReference type="SUPFAM" id="SSF64397">
    <property type="entry name" value="Hsp33 domain"/>
    <property type="match status" value="1"/>
</dbReference>
<dbReference type="Gene3D" id="3.90.1280.10">
    <property type="entry name" value="HSP33 redox switch-like"/>
    <property type="match status" value="1"/>
</dbReference>
<dbReference type="GO" id="GO:0042026">
    <property type="term" value="P:protein refolding"/>
    <property type="evidence" value="ECO:0007669"/>
    <property type="project" value="TreeGrafter"/>
</dbReference>
<name>A0A432WC97_9GAMM</name>
<evidence type="ECO:0000256" key="2">
    <source>
        <dbReference type="ARBA" id="ARBA00022833"/>
    </source>
</evidence>
<evidence type="ECO:0000256" key="4">
    <source>
        <dbReference type="ARBA" id="ARBA00023186"/>
    </source>
</evidence>
<dbReference type="NCBIfam" id="NF001033">
    <property type="entry name" value="PRK00114.1"/>
    <property type="match status" value="1"/>
</dbReference>
<dbReference type="RefSeq" id="WP_126800038.1">
    <property type="nucleotide sequence ID" value="NZ_PIPO01000007.1"/>
</dbReference>
<keyword evidence="1" id="KW-0963">Cytoplasm</keyword>
<dbReference type="EMBL" id="PIPO01000007">
    <property type="protein sequence ID" value="RUO29677.1"/>
    <property type="molecule type" value="Genomic_DNA"/>
</dbReference>
<dbReference type="Gene3D" id="3.55.30.10">
    <property type="entry name" value="Hsp33 domain"/>
    <property type="match status" value="1"/>
</dbReference>